<gene>
    <name evidence="2" type="ORF">IM660_13250</name>
</gene>
<protein>
    <submittedName>
        <fullName evidence="2">Uncharacterized protein</fullName>
    </submittedName>
</protein>
<feature type="region of interest" description="Disordered" evidence="1">
    <location>
        <begin position="1"/>
        <end position="22"/>
    </location>
</feature>
<keyword evidence="3" id="KW-1185">Reference proteome</keyword>
<evidence type="ECO:0000256" key="1">
    <source>
        <dbReference type="SAM" id="MobiDB-lite"/>
    </source>
</evidence>
<dbReference type="EMBL" id="CP063169">
    <property type="protein sequence ID" value="QOR69633.1"/>
    <property type="molecule type" value="Genomic_DNA"/>
</dbReference>
<evidence type="ECO:0000313" key="3">
    <source>
        <dbReference type="Proteomes" id="UP000593758"/>
    </source>
</evidence>
<organism evidence="2 3">
    <name type="scientific">Ruania alkalisoli</name>
    <dbReference type="NCBI Taxonomy" id="2779775"/>
    <lineage>
        <taxon>Bacteria</taxon>
        <taxon>Bacillati</taxon>
        <taxon>Actinomycetota</taxon>
        <taxon>Actinomycetes</taxon>
        <taxon>Micrococcales</taxon>
        <taxon>Ruaniaceae</taxon>
        <taxon>Ruania</taxon>
    </lineage>
</organism>
<dbReference type="KEGG" id="halt:IM660_13250"/>
<proteinExistence type="predicted"/>
<name>A0A7M1SSQ1_9MICO</name>
<dbReference type="RefSeq" id="WP_193496144.1">
    <property type="nucleotide sequence ID" value="NZ_CP063169.1"/>
</dbReference>
<dbReference type="Proteomes" id="UP000593758">
    <property type="component" value="Chromosome"/>
</dbReference>
<reference evidence="2 3" key="1">
    <citation type="submission" date="2020-10" db="EMBL/GenBank/DDBJ databases">
        <title>Haloactinobacterium sp. RN3S43, a bacterium isolated from saline soil.</title>
        <authorList>
            <person name="Sun J.-Q."/>
        </authorList>
    </citation>
    <scope>NUCLEOTIDE SEQUENCE [LARGE SCALE GENOMIC DNA]</scope>
    <source>
        <strain evidence="2 3">RN3S43</strain>
    </source>
</reference>
<accession>A0A7M1SSQ1</accession>
<evidence type="ECO:0000313" key="2">
    <source>
        <dbReference type="EMBL" id="QOR69633.1"/>
    </source>
</evidence>
<feature type="region of interest" description="Disordered" evidence="1">
    <location>
        <begin position="107"/>
        <end position="126"/>
    </location>
</feature>
<dbReference type="AlphaFoldDB" id="A0A7M1SSQ1"/>
<sequence length="152" mass="16762">MSTEQDWARQRREAAAEHERRLVARQASENARAQRLLDQFVRAAEQAGLPAHRLEVQGYGGRGSARTPRRGWYLRVDRTAAVGTDGSFYVLTAPLSLWDRLRGVEPEAKPPPLVLGAGGKDGDSIDLRDALDRLLPGWANDQDQPHESAPGS</sequence>